<dbReference type="GO" id="GO:0006631">
    <property type="term" value="P:fatty acid metabolic process"/>
    <property type="evidence" value="ECO:0007669"/>
    <property type="project" value="InterPro"/>
</dbReference>
<dbReference type="GO" id="GO:0016616">
    <property type="term" value="F:oxidoreductase activity, acting on the CH-OH group of donors, NAD or NADP as acceptor"/>
    <property type="evidence" value="ECO:0007669"/>
    <property type="project" value="InterPro"/>
</dbReference>
<dbReference type="Gene3D" id="2.120.10.30">
    <property type="entry name" value="TolB, C-terminal domain"/>
    <property type="match status" value="2"/>
</dbReference>
<dbReference type="EMBL" id="JAAVMX010000008">
    <property type="protein sequence ID" value="KAF4505098.1"/>
    <property type="molecule type" value="Genomic_DNA"/>
</dbReference>
<dbReference type="Gene3D" id="3.40.50.720">
    <property type="entry name" value="NAD(P)-binding Rossmann-like Domain"/>
    <property type="match status" value="1"/>
</dbReference>
<reference evidence="4 5" key="1">
    <citation type="journal article" date="2020" name="Genome Biol. Evol.">
        <title>A new high-quality draft genome assembly of the Chinese cordyceps Ophiocordyceps sinensis.</title>
        <authorList>
            <person name="Shu R."/>
            <person name="Zhang J."/>
            <person name="Meng Q."/>
            <person name="Zhang H."/>
            <person name="Zhou G."/>
            <person name="Li M."/>
            <person name="Wu P."/>
            <person name="Zhao Y."/>
            <person name="Chen C."/>
            <person name="Qin Q."/>
        </authorList>
    </citation>
    <scope>NUCLEOTIDE SEQUENCE [LARGE SCALE GENOMIC DNA]</scope>
    <source>
        <strain evidence="4 5">IOZ07</strain>
    </source>
</reference>
<sequence length="581" mass="62961">MTKAWIPPMDYAERPVAVLGGGVIGRRVALTWATGGYHVQIQEPNSEQHAGCISFATGGAASSKVQVFSTIGDAVRNAWLIIECVPEMLDLKASVFSQLELEAPADAILATNSSSFLSSEIIHGVRGHETRARILNTHYTKPPVSMIVEMMTDGYTHAAIFPFLLERQREVGLQPFVVRKESIGLVFNRLWAAVKRETLSILAEGVSTPKEIDALFHELTKSGKGPCQLMDDVGLETVALVEDRYVNERKLDSTPVDFLRNEYLSRGKLGTKSALGGLYPPVPTMLVLDLGIVETGVFGPTGKILQRALDGSISRTLIQHQLLPDGIDIDVSGRRLFWSSMGKPGELDGTVQSANLDGTDIRTIVAPGTINTPKQLRVSETGHVYFSDREGMRILRCNLDGSDLETLVQAGTDASDATSWCVGVQVSHKTGILYWTQRGPSRSGKGRIFCAGIAKRPVEITCLVDHLPEPIDLELDSTGSTLFWTDRGEIPNGNSLNKISLDPATGLLQTGGARPRVLMRGLHDPIGLKLDEANGHIYTTGLGGSVYRCNLDGSDRQTVLSEAGRTFTGITLLFEPGCNES</sequence>
<dbReference type="InterPro" id="IPR011042">
    <property type="entry name" value="6-blade_b-propeller_TolB-like"/>
</dbReference>
<proteinExistence type="predicted"/>
<dbReference type="AlphaFoldDB" id="A0A8H4LSX8"/>
<evidence type="ECO:0000256" key="1">
    <source>
        <dbReference type="ARBA" id="ARBA00023002"/>
    </source>
</evidence>
<keyword evidence="5" id="KW-1185">Reference proteome</keyword>
<dbReference type="InterPro" id="IPR013328">
    <property type="entry name" value="6PGD_dom2"/>
</dbReference>
<dbReference type="Gene3D" id="1.10.1040.10">
    <property type="entry name" value="N-(1-d-carboxylethyl)-l-norvaline Dehydrogenase, domain 2"/>
    <property type="match status" value="1"/>
</dbReference>
<feature type="domain" description="3-hydroxyacyl-CoA dehydrogenase NAD binding" evidence="3">
    <location>
        <begin position="16"/>
        <end position="180"/>
    </location>
</feature>
<dbReference type="GO" id="GO:0070403">
    <property type="term" value="F:NAD+ binding"/>
    <property type="evidence" value="ECO:0007669"/>
    <property type="project" value="InterPro"/>
</dbReference>
<dbReference type="InterPro" id="IPR008927">
    <property type="entry name" value="6-PGluconate_DH-like_C_sf"/>
</dbReference>
<evidence type="ECO:0000313" key="4">
    <source>
        <dbReference type="EMBL" id="KAF4505098.1"/>
    </source>
</evidence>
<feature type="domain" description="3-hydroxyacyl-CoA dehydrogenase C-terminal" evidence="2">
    <location>
        <begin position="184"/>
        <end position="276"/>
    </location>
</feature>
<gene>
    <name evidence="4" type="ORF">G6O67_007081</name>
</gene>
<dbReference type="OrthoDB" id="5958943at2759"/>
<dbReference type="PANTHER" id="PTHR48075:SF10">
    <property type="entry name" value="DEHYDROGENASE, PUTATIVE (AFU_ORTHOLOGUE AFUA_5G10070)-RELATED"/>
    <property type="match status" value="1"/>
</dbReference>
<dbReference type="InterPro" id="IPR036291">
    <property type="entry name" value="NAD(P)-bd_dom_sf"/>
</dbReference>
<dbReference type="SUPFAM" id="SSF51735">
    <property type="entry name" value="NAD(P)-binding Rossmann-fold domains"/>
    <property type="match status" value="1"/>
</dbReference>
<organism evidence="4 5">
    <name type="scientific">Ophiocordyceps sinensis</name>
    <dbReference type="NCBI Taxonomy" id="72228"/>
    <lineage>
        <taxon>Eukaryota</taxon>
        <taxon>Fungi</taxon>
        <taxon>Dikarya</taxon>
        <taxon>Ascomycota</taxon>
        <taxon>Pezizomycotina</taxon>
        <taxon>Sordariomycetes</taxon>
        <taxon>Hypocreomycetidae</taxon>
        <taxon>Hypocreales</taxon>
        <taxon>Ophiocordycipitaceae</taxon>
        <taxon>Ophiocordyceps</taxon>
    </lineage>
</organism>
<accession>A0A8H4LSX8</accession>
<evidence type="ECO:0000313" key="5">
    <source>
        <dbReference type="Proteomes" id="UP000557566"/>
    </source>
</evidence>
<comment type="caution">
    <text evidence="4">The sequence shown here is derived from an EMBL/GenBank/DDBJ whole genome shotgun (WGS) entry which is preliminary data.</text>
</comment>
<evidence type="ECO:0000259" key="3">
    <source>
        <dbReference type="Pfam" id="PF02737"/>
    </source>
</evidence>
<dbReference type="SMART" id="SM00135">
    <property type="entry name" value="LY"/>
    <property type="match status" value="4"/>
</dbReference>
<keyword evidence="1" id="KW-0560">Oxidoreductase</keyword>
<dbReference type="Proteomes" id="UP000557566">
    <property type="component" value="Unassembled WGS sequence"/>
</dbReference>
<dbReference type="SUPFAM" id="SSF48179">
    <property type="entry name" value="6-phosphogluconate dehydrogenase C-terminal domain-like"/>
    <property type="match status" value="1"/>
</dbReference>
<dbReference type="InterPro" id="IPR006108">
    <property type="entry name" value="3HC_DH_C"/>
</dbReference>
<dbReference type="Pfam" id="PF00725">
    <property type="entry name" value="3HCDH"/>
    <property type="match status" value="1"/>
</dbReference>
<dbReference type="InterPro" id="IPR006176">
    <property type="entry name" value="3-OHacyl-CoA_DH_NAD-bd"/>
</dbReference>
<protein>
    <recommendedName>
        <fullName evidence="6">3-hydroxyacyl-CoA dehydrogenase</fullName>
    </recommendedName>
</protein>
<dbReference type="PANTHER" id="PTHR48075">
    <property type="entry name" value="3-HYDROXYACYL-COA DEHYDROGENASE FAMILY PROTEIN"/>
    <property type="match status" value="1"/>
</dbReference>
<evidence type="ECO:0000259" key="2">
    <source>
        <dbReference type="Pfam" id="PF00725"/>
    </source>
</evidence>
<dbReference type="Pfam" id="PF02737">
    <property type="entry name" value="3HCDH_N"/>
    <property type="match status" value="1"/>
</dbReference>
<dbReference type="InterPro" id="IPR000033">
    <property type="entry name" value="LDLR_classB_rpt"/>
</dbReference>
<name>A0A8H4LSX8_9HYPO</name>
<evidence type="ECO:0008006" key="6">
    <source>
        <dbReference type="Google" id="ProtNLM"/>
    </source>
</evidence>
<dbReference type="SUPFAM" id="SSF63825">
    <property type="entry name" value="YWTD domain"/>
    <property type="match status" value="1"/>
</dbReference>